<evidence type="ECO:0000256" key="3">
    <source>
        <dbReference type="SAM" id="MobiDB-lite"/>
    </source>
</evidence>
<dbReference type="InterPro" id="IPR013126">
    <property type="entry name" value="Hsp_70_fam"/>
</dbReference>
<reference evidence="4" key="1">
    <citation type="submission" date="2023-10" db="EMBL/GenBank/DDBJ databases">
        <authorList>
            <person name="Chen Y."/>
            <person name="Shah S."/>
            <person name="Dougan E. K."/>
            <person name="Thang M."/>
            <person name="Chan C."/>
        </authorList>
    </citation>
    <scope>NUCLEOTIDE SEQUENCE [LARGE SCALE GENOMIC DNA]</scope>
</reference>
<dbReference type="PROSITE" id="PS00297">
    <property type="entry name" value="HSP70_1"/>
    <property type="match status" value="1"/>
</dbReference>
<proteinExistence type="predicted"/>
<name>A0ABN9WI95_9DINO</name>
<gene>
    <name evidence="4" type="ORF">PCOR1329_LOCUS66856</name>
</gene>
<dbReference type="Gene3D" id="3.30.420.40">
    <property type="match status" value="1"/>
</dbReference>
<keyword evidence="5" id="KW-1185">Reference proteome</keyword>
<organism evidence="4 5">
    <name type="scientific">Prorocentrum cordatum</name>
    <dbReference type="NCBI Taxonomy" id="2364126"/>
    <lineage>
        <taxon>Eukaryota</taxon>
        <taxon>Sar</taxon>
        <taxon>Alveolata</taxon>
        <taxon>Dinophyceae</taxon>
        <taxon>Prorocentrales</taxon>
        <taxon>Prorocentraceae</taxon>
        <taxon>Prorocentrum</taxon>
    </lineage>
</organism>
<evidence type="ECO:0000256" key="1">
    <source>
        <dbReference type="ARBA" id="ARBA00022741"/>
    </source>
</evidence>
<dbReference type="Proteomes" id="UP001189429">
    <property type="component" value="Unassembled WGS sequence"/>
</dbReference>
<dbReference type="PRINTS" id="PR00301">
    <property type="entry name" value="HEATSHOCK70"/>
</dbReference>
<sequence length="288" mass="31069">DEDEPVKAKAKPARPKPEVEDTVIGIDLGTTFSCVAVMKKSGVEIIPNDQGNRITPSYVSFTEGGKLIGEAAKNEASVRPTQTMFDIKRLIGRRYSDETVKGTGVGQKLRLPGGLNVLALEGEAEAGKFLVCVDGGAGVGDLAAKIHGALQKNCIGGHPVRLLNGHRAELPSDECAADILRDGEGVIAILSKDPLNRPPWSANRLEEGVDNTEQTDEVEKPEGRPPGPGETFEEDVQVRKPLELQGPPGDCWELANLTPKLREFISMRFCEVASCNAQLENHSRTSLW</sequence>
<keyword evidence="1" id="KW-0547">Nucleotide-binding</keyword>
<dbReference type="Pfam" id="PF00012">
    <property type="entry name" value="HSP70"/>
    <property type="match status" value="1"/>
</dbReference>
<dbReference type="InterPro" id="IPR018181">
    <property type="entry name" value="Heat_shock_70_CS"/>
</dbReference>
<feature type="region of interest" description="Disordered" evidence="3">
    <location>
        <begin position="198"/>
        <end position="234"/>
    </location>
</feature>
<dbReference type="SUPFAM" id="SSF53067">
    <property type="entry name" value="Actin-like ATPase domain"/>
    <property type="match status" value="1"/>
</dbReference>
<dbReference type="PANTHER" id="PTHR19375">
    <property type="entry name" value="HEAT SHOCK PROTEIN 70KDA"/>
    <property type="match status" value="1"/>
</dbReference>
<dbReference type="InterPro" id="IPR043129">
    <property type="entry name" value="ATPase_NBD"/>
</dbReference>
<comment type="caution">
    <text evidence="4">The sequence shown here is derived from an EMBL/GenBank/DDBJ whole genome shotgun (WGS) entry which is preliminary data.</text>
</comment>
<evidence type="ECO:0000313" key="4">
    <source>
        <dbReference type="EMBL" id="CAK0885154.1"/>
    </source>
</evidence>
<dbReference type="EMBL" id="CAUYUJ010018633">
    <property type="protein sequence ID" value="CAK0885154.1"/>
    <property type="molecule type" value="Genomic_DNA"/>
</dbReference>
<keyword evidence="2" id="KW-0067">ATP-binding</keyword>
<evidence type="ECO:0000313" key="5">
    <source>
        <dbReference type="Proteomes" id="UP001189429"/>
    </source>
</evidence>
<accession>A0ABN9WI95</accession>
<feature type="non-terminal residue" evidence="4">
    <location>
        <position position="1"/>
    </location>
</feature>
<evidence type="ECO:0000256" key="2">
    <source>
        <dbReference type="ARBA" id="ARBA00022840"/>
    </source>
</evidence>
<protein>
    <submittedName>
        <fullName evidence="4">Uncharacterized protein</fullName>
    </submittedName>
</protein>